<comment type="similarity">
    <text evidence="2">Belongs to the ROK (NagC/XylR) family.</text>
</comment>
<evidence type="ECO:0000256" key="3">
    <source>
        <dbReference type="ARBA" id="ARBA00022629"/>
    </source>
</evidence>
<dbReference type="PROSITE" id="PS01125">
    <property type="entry name" value="ROK"/>
    <property type="match status" value="1"/>
</dbReference>
<dbReference type="Proteomes" id="UP000034076">
    <property type="component" value="Unassembled WGS sequence"/>
</dbReference>
<dbReference type="SUPFAM" id="SSF46785">
    <property type="entry name" value="Winged helix' DNA-binding domain"/>
    <property type="match status" value="1"/>
</dbReference>
<evidence type="ECO:0000256" key="1">
    <source>
        <dbReference type="ARBA" id="ARBA00002486"/>
    </source>
</evidence>
<evidence type="ECO:0000256" key="2">
    <source>
        <dbReference type="ARBA" id="ARBA00006479"/>
    </source>
</evidence>
<dbReference type="PANTHER" id="PTHR18964:SF149">
    <property type="entry name" value="BIFUNCTIONAL UDP-N-ACETYLGLUCOSAMINE 2-EPIMERASE_N-ACETYLMANNOSAMINE KINASE"/>
    <property type="match status" value="1"/>
</dbReference>
<accession>A0A0M2NCK2</accession>
<dbReference type="InterPro" id="IPR000600">
    <property type="entry name" value="ROK"/>
</dbReference>
<dbReference type="RefSeq" id="WP_046444102.1">
    <property type="nucleotide sequence ID" value="NZ_LAYJ01000112.1"/>
</dbReference>
<proteinExistence type="inferred from homology"/>
<dbReference type="PATRIC" id="fig|270498.16.peg.2047"/>
<dbReference type="Pfam" id="PF00480">
    <property type="entry name" value="ROK"/>
    <property type="match status" value="1"/>
</dbReference>
<gene>
    <name evidence="4" type="ORF">CHK_2297</name>
</gene>
<dbReference type="Gene3D" id="1.10.10.10">
    <property type="entry name" value="Winged helix-like DNA-binding domain superfamily/Winged helix DNA-binding domain"/>
    <property type="match status" value="1"/>
</dbReference>
<dbReference type="EMBL" id="LAYJ01000112">
    <property type="protein sequence ID" value="KKI50234.1"/>
    <property type="molecule type" value="Genomic_DNA"/>
</dbReference>
<keyword evidence="3" id="KW-0119">Carbohydrate metabolism</keyword>
<dbReference type="OrthoDB" id="9796533at2"/>
<comment type="function">
    <text evidence="1">Transcriptional repressor of xylose-utilizing enzymes.</text>
</comment>
<evidence type="ECO:0000313" key="5">
    <source>
        <dbReference type="Proteomes" id="UP000034076"/>
    </source>
</evidence>
<dbReference type="PANTHER" id="PTHR18964">
    <property type="entry name" value="ROK (REPRESSOR, ORF, KINASE) FAMILY"/>
    <property type="match status" value="1"/>
</dbReference>
<dbReference type="SUPFAM" id="SSF53067">
    <property type="entry name" value="Actin-like ATPase domain"/>
    <property type="match status" value="1"/>
</dbReference>
<reference evidence="4 5" key="1">
    <citation type="submission" date="2015-04" db="EMBL/GenBank/DDBJ databases">
        <title>Draft genome sequence of bacteremic isolate Catabacter hongkongensis type strain HKU16T.</title>
        <authorList>
            <person name="Lau S.K."/>
            <person name="Teng J.L."/>
            <person name="Huang Y."/>
            <person name="Curreem S.O."/>
            <person name="Tsui S.K."/>
            <person name="Woo P.C."/>
        </authorList>
    </citation>
    <scope>NUCLEOTIDE SEQUENCE [LARGE SCALE GENOMIC DNA]</scope>
    <source>
        <strain evidence="4 5">HKU16</strain>
    </source>
</reference>
<name>A0A0M2NCK2_9FIRM</name>
<dbReference type="STRING" id="270498.CHK_2297"/>
<dbReference type="InterPro" id="IPR049874">
    <property type="entry name" value="ROK_cs"/>
</dbReference>
<keyword evidence="5" id="KW-1185">Reference proteome</keyword>
<protein>
    <submittedName>
        <fullName evidence="4">Mlc, transcriptional repressor of MalT and manXYZ operon</fullName>
    </submittedName>
</protein>
<organism evidence="4 5">
    <name type="scientific">Christensenella hongkongensis</name>
    <dbReference type="NCBI Taxonomy" id="270498"/>
    <lineage>
        <taxon>Bacteria</taxon>
        <taxon>Bacillati</taxon>
        <taxon>Bacillota</taxon>
        <taxon>Clostridia</taxon>
        <taxon>Christensenellales</taxon>
        <taxon>Christensenellaceae</taxon>
        <taxon>Christensenella</taxon>
    </lineage>
</organism>
<dbReference type="InterPro" id="IPR036388">
    <property type="entry name" value="WH-like_DNA-bd_sf"/>
</dbReference>
<dbReference type="GO" id="GO:0042732">
    <property type="term" value="P:D-xylose metabolic process"/>
    <property type="evidence" value="ECO:0007669"/>
    <property type="project" value="UniProtKB-KW"/>
</dbReference>
<comment type="caution">
    <text evidence="4">The sequence shown here is derived from an EMBL/GenBank/DDBJ whole genome shotgun (WGS) entry which is preliminary data.</text>
</comment>
<sequence length="406" mass="44881">MEDTGKNLESIQEMNRTLILKLLQRNRLCSRARLAKQSGLKQATITNIINDFISWDIVRETGSIEGKKGRRSIGLTINDQKFFVVGVRLTRRFYSVGLFNIVGDEILLYKKEQVPGTGLTLLLHRIKKDIKDLIAGNPDKHIVAIGVAVPGPYYSKVGEIEPVADFPGWERISLKEELQKGFDVPVVVDHDANAGVLAECTLSSEPHDDDTIVYVAVGQGIGSGIYHKGEIMKGSQGIAGEIGHTSIMFNGLRCECGNRGCLTLYASSIAFLNLALKERQACADGDTSLPMEFDFAMLAKAVREKDKFAYRIFKRVMKYLGAGITNIIYSYNPSLIIIGDEVSEIGLPVVEELEKLISKLTIKRVINQLEIRLTSFDKDPAYYGAAALAINRAFSMPLLFSDSKNA</sequence>
<dbReference type="InterPro" id="IPR043129">
    <property type="entry name" value="ATPase_NBD"/>
</dbReference>
<keyword evidence="3" id="KW-0859">Xylose metabolism</keyword>
<dbReference type="AlphaFoldDB" id="A0A0M2NCK2"/>
<evidence type="ECO:0000313" key="4">
    <source>
        <dbReference type="EMBL" id="KKI50234.1"/>
    </source>
</evidence>
<dbReference type="InterPro" id="IPR036390">
    <property type="entry name" value="WH_DNA-bd_sf"/>
</dbReference>
<dbReference type="Gene3D" id="3.30.420.40">
    <property type="match status" value="2"/>
</dbReference>